<feature type="transmembrane region" description="Helical" evidence="6">
    <location>
        <begin position="235"/>
        <end position="257"/>
    </location>
</feature>
<feature type="transmembrane region" description="Helical" evidence="6">
    <location>
        <begin position="93"/>
        <end position="123"/>
    </location>
</feature>
<evidence type="ECO:0000256" key="5">
    <source>
        <dbReference type="ARBA" id="ARBA00023136"/>
    </source>
</evidence>
<feature type="transmembrane region" description="Helical" evidence="6">
    <location>
        <begin position="49"/>
        <end position="72"/>
    </location>
</feature>
<comment type="subcellular location">
    <subcellularLocation>
        <location evidence="1 6">Membrane</location>
        <topology evidence="1 6">Multi-pass membrane protein</topology>
    </subcellularLocation>
</comment>
<dbReference type="InterPro" id="IPR008952">
    <property type="entry name" value="Tetraspanin_EC2_sf"/>
</dbReference>
<evidence type="ECO:0000256" key="2">
    <source>
        <dbReference type="ARBA" id="ARBA00006840"/>
    </source>
</evidence>
<dbReference type="CDD" id="cd03127">
    <property type="entry name" value="tetraspanin_LEL"/>
    <property type="match status" value="1"/>
</dbReference>
<accession>A0A9Q0YL84</accession>
<keyword evidence="4 6" id="KW-1133">Transmembrane helix</keyword>
<protein>
    <recommendedName>
        <fullName evidence="6">Tetraspanin</fullName>
    </recommendedName>
</protein>
<dbReference type="PANTHER" id="PTHR19282:SF456">
    <property type="entry name" value="CD63 MOLECULE"/>
    <property type="match status" value="1"/>
</dbReference>
<evidence type="ECO:0000256" key="3">
    <source>
        <dbReference type="ARBA" id="ARBA00022692"/>
    </source>
</evidence>
<dbReference type="EMBL" id="JAIZAY010000019">
    <property type="protein sequence ID" value="KAJ8023471.1"/>
    <property type="molecule type" value="Genomic_DNA"/>
</dbReference>
<dbReference type="Gene3D" id="1.10.1450.10">
    <property type="entry name" value="Tetraspanin"/>
    <property type="match status" value="1"/>
</dbReference>
<dbReference type="PIRSF" id="PIRSF002419">
    <property type="entry name" value="Tetraspanin"/>
    <property type="match status" value="1"/>
</dbReference>
<sequence length="273" mass="28810">MGLMKILLFIFNFIFVILGIVLIVSGVLIHTSDKDVDILTDTALPFLSVGTLVIVLGVIVFIVAFTGCCGAIKENKCLLTTGCKDRLIMAVKNNLVLSGTLSLVILLAEILGIVVIVAGILIYTSPDADFEVLMTDKHPFSSVGALTIVLGVIIFIVAFTGCCGAIKENKCLLTAEKCCGFDNATDWKTYGNFTGTTVPSSCCAGGHVNVTCTTSEAFEKGCREALLAKLSSKDYLLLAGTSAIVIVLAEIFGIIFACCVIRDAGKDGKGQYA</sequence>
<feature type="transmembrane region" description="Helical" evidence="6">
    <location>
        <begin position="143"/>
        <end position="166"/>
    </location>
</feature>
<reference evidence="7" key="1">
    <citation type="submission" date="2021-10" db="EMBL/GenBank/DDBJ databases">
        <title>Tropical sea cucumber genome reveals ecological adaptation and Cuvierian tubules defense mechanism.</title>
        <authorList>
            <person name="Chen T."/>
        </authorList>
    </citation>
    <scope>NUCLEOTIDE SEQUENCE</scope>
    <source>
        <strain evidence="7">Nanhai2018</strain>
        <tissue evidence="7">Muscle</tissue>
    </source>
</reference>
<evidence type="ECO:0000313" key="7">
    <source>
        <dbReference type="EMBL" id="KAJ8023471.1"/>
    </source>
</evidence>
<dbReference type="SUPFAM" id="SSF48652">
    <property type="entry name" value="Tetraspanin"/>
    <property type="match status" value="1"/>
</dbReference>
<dbReference type="AlphaFoldDB" id="A0A9Q0YL84"/>
<comment type="caution">
    <text evidence="6">Lacks conserved residue(s) required for the propagation of feature annotation.</text>
</comment>
<dbReference type="Pfam" id="PF00335">
    <property type="entry name" value="Tetraspanin"/>
    <property type="match status" value="3"/>
</dbReference>
<comment type="caution">
    <text evidence="7">The sequence shown here is derived from an EMBL/GenBank/DDBJ whole genome shotgun (WGS) entry which is preliminary data.</text>
</comment>
<proteinExistence type="inferred from homology"/>
<evidence type="ECO:0000256" key="6">
    <source>
        <dbReference type="RuleBase" id="RU361218"/>
    </source>
</evidence>
<evidence type="ECO:0000313" key="8">
    <source>
        <dbReference type="Proteomes" id="UP001152320"/>
    </source>
</evidence>
<dbReference type="PANTHER" id="PTHR19282">
    <property type="entry name" value="TETRASPANIN"/>
    <property type="match status" value="1"/>
</dbReference>
<organism evidence="7 8">
    <name type="scientific">Holothuria leucospilota</name>
    <name type="common">Black long sea cucumber</name>
    <name type="synonym">Mertensiothuria leucospilota</name>
    <dbReference type="NCBI Taxonomy" id="206669"/>
    <lineage>
        <taxon>Eukaryota</taxon>
        <taxon>Metazoa</taxon>
        <taxon>Echinodermata</taxon>
        <taxon>Eleutherozoa</taxon>
        <taxon>Echinozoa</taxon>
        <taxon>Holothuroidea</taxon>
        <taxon>Aspidochirotacea</taxon>
        <taxon>Aspidochirotida</taxon>
        <taxon>Holothuriidae</taxon>
        <taxon>Holothuria</taxon>
    </lineage>
</organism>
<keyword evidence="5 6" id="KW-0472">Membrane</keyword>
<dbReference type="PRINTS" id="PR00259">
    <property type="entry name" value="TMFOUR"/>
</dbReference>
<feature type="transmembrane region" description="Helical" evidence="6">
    <location>
        <begin position="7"/>
        <end position="29"/>
    </location>
</feature>
<dbReference type="Proteomes" id="UP001152320">
    <property type="component" value="Chromosome 19"/>
</dbReference>
<evidence type="ECO:0000256" key="1">
    <source>
        <dbReference type="ARBA" id="ARBA00004141"/>
    </source>
</evidence>
<comment type="similarity">
    <text evidence="2 6">Belongs to the tetraspanin (TM4SF) family.</text>
</comment>
<evidence type="ECO:0000256" key="4">
    <source>
        <dbReference type="ARBA" id="ARBA00022989"/>
    </source>
</evidence>
<keyword evidence="3 6" id="KW-0812">Transmembrane</keyword>
<keyword evidence="8" id="KW-1185">Reference proteome</keyword>
<dbReference type="InterPro" id="IPR000301">
    <property type="entry name" value="Tetraspanin_animals"/>
</dbReference>
<dbReference type="InterPro" id="IPR018499">
    <property type="entry name" value="Tetraspanin/Peripherin"/>
</dbReference>
<dbReference type="OrthoDB" id="10033535at2759"/>
<dbReference type="GO" id="GO:0005886">
    <property type="term" value="C:plasma membrane"/>
    <property type="evidence" value="ECO:0007669"/>
    <property type="project" value="TreeGrafter"/>
</dbReference>
<name>A0A9Q0YL84_HOLLE</name>
<gene>
    <name evidence="7" type="ORF">HOLleu_35926</name>
</gene>